<keyword evidence="3" id="KW-1185">Reference proteome</keyword>
<dbReference type="CDD" id="cd01740">
    <property type="entry name" value="GATase1_FGAR_AT"/>
    <property type="match status" value="1"/>
</dbReference>
<name>A0ABT0UC24_9BACT</name>
<dbReference type="Proteomes" id="UP001202961">
    <property type="component" value="Unassembled WGS sequence"/>
</dbReference>
<organism evidence="2 3">
    <name type="scientific">Aporhodopirellula aestuarii</name>
    <dbReference type="NCBI Taxonomy" id="2950107"/>
    <lineage>
        <taxon>Bacteria</taxon>
        <taxon>Pseudomonadati</taxon>
        <taxon>Planctomycetota</taxon>
        <taxon>Planctomycetia</taxon>
        <taxon>Pirellulales</taxon>
        <taxon>Pirellulaceae</taxon>
        <taxon>Aporhodopirellula</taxon>
    </lineage>
</organism>
<dbReference type="Gene3D" id="3.40.50.880">
    <property type="match status" value="1"/>
</dbReference>
<dbReference type="PROSITE" id="PS51273">
    <property type="entry name" value="GATASE_TYPE_1"/>
    <property type="match status" value="1"/>
</dbReference>
<proteinExistence type="predicted"/>
<dbReference type="RefSeq" id="WP_250931763.1">
    <property type="nucleotide sequence ID" value="NZ_JAMQBK010000071.1"/>
</dbReference>
<gene>
    <name evidence="2" type="ORF">NB063_24995</name>
</gene>
<evidence type="ECO:0000313" key="3">
    <source>
        <dbReference type="Proteomes" id="UP001202961"/>
    </source>
</evidence>
<sequence>MAAPRVLVLRAPGTNCDVETAHAFELAGATAERIHVGRLSENPALHKRYQILCIPGGFSYGDDIAAGRILATRMRHHLDDMIHHFVDSGDNLVLGICNGMQVLMRLGVLTTGIQTPQMASVRGDEDSVASPSDQSWDGESDWSSFDVPPATLTWNNHGRFEDRWVHLAVDKTPCVFLKDIDQMFLPMAHAEGKFVARDADALEQLRAAGRLALRYCDSSGQIESETLPFPTNPNGGDANVAGVCDASGRVFGLMPHPERHIDATQHPFWTRRKTQPEHGDGLQMFRNAVQWFA</sequence>
<evidence type="ECO:0000313" key="2">
    <source>
        <dbReference type="EMBL" id="MCM2373886.1"/>
    </source>
</evidence>
<dbReference type="InterPro" id="IPR029062">
    <property type="entry name" value="Class_I_gatase-like"/>
</dbReference>
<dbReference type="Pfam" id="PF13507">
    <property type="entry name" value="GATase_5"/>
    <property type="match status" value="1"/>
</dbReference>
<reference evidence="2 3" key="1">
    <citation type="journal article" date="2022" name="Syst. Appl. Microbiol.">
        <title>Rhodopirellula aestuarii sp. nov., a novel member of the genus Rhodopirellula isolated from brackish sediments collected in the Tagus River estuary, Portugal.</title>
        <authorList>
            <person name="Vitorino I.R."/>
            <person name="Klimek D."/>
            <person name="Calusinska M."/>
            <person name="Lobo-da-Cunha A."/>
            <person name="Vasconcelos V."/>
            <person name="Lage O.M."/>
        </authorList>
    </citation>
    <scope>NUCLEOTIDE SEQUENCE [LARGE SCALE GENOMIC DNA]</scope>
    <source>
        <strain evidence="2 3">ICT_H3.1</strain>
    </source>
</reference>
<protein>
    <submittedName>
        <fullName evidence="2">Phosphoribosylformylglycinamidine synthase subunit PurQ</fullName>
    </submittedName>
</protein>
<dbReference type="PANTHER" id="PTHR10099">
    <property type="entry name" value="PHOSPHORIBOSYLFORMYLGLYCINAMIDINE SYNTHASE"/>
    <property type="match status" value="1"/>
</dbReference>
<comment type="caution">
    <text evidence="2">The sequence shown here is derived from an EMBL/GenBank/DDBJ whole genome shotgun (WGS) entry which is preliminary data.</text>
</comment>
<dbReference type="SUPFAM" id="SSF52317">
    <property type="entry name" value="Class I glutamine amidotransferase-like"/>
    <property type="match status" value="1"/>
</dbReference>
<dbReference type="EMBL" id="JAMQBK010000071">
    <property type="protein sequence ID" value="MCM2373886.1"/>
    <property type="molecule type" value="Genomic_DNA"/>
</dbReference>
<accession>A0ABT0UC24</accession>
<feature type="compositionally biased region" description="Polar residues" evidence="1">
    <location>
        <begin position="129"/>
        <end position="141"/>
    </location>
</feature>
<dbReference type="PANTHER" id="PTHR10099:SF1">
    <property type="entry name" value="PHOSPHORIBOSYLFORMYLGLYCINAMIDINE SYNTHASE"/>
    <property type="match status" value="1"/>
</dbReference>
<evidence type="ECO:0000256" key="1">
    <source>
        <dbReference type="SAM" id="MobiDB-lite"/>
    </source>
</evidence>
<feature type="region of interest" description="Disordered" evidence="1">
    <location>
        <begin position="119"/>
        <end position="141"/>
    </location>
</feature>
<dbReference type="SMART" id="SM01211">
    <property type="entry name" value="GATase_5"/>
    <property type="match status" value="1"/>
</dbReference>